<feature type="domain" description="Disease resistance protein At4g27190-like leucine-rich repeats" evidence="2">
    <location>
        <begin position="79"/>
        <end position="229"/>
    </location>
</feature>
<reference evidence="3 4" key="1">
    <citation type="journal article" date="2024" name="Plant J.">
        <title>Genome sequences and population genomics reveal climatic adaptation and genomic divergence between two closely related sweetgum species.</title>
        <authorList>
            <person name="Xu W.Q."/>
            <person name="Ren C.Q."/>
            <person name="Zhang X.Y."/>
            <person name="Comes H.P."/>
            <person name="Liu X.H."/>
            <person name="Li Y.G."/>
            <person name="Kettle C.J."/>
            <person name="Jalonen R."/>
            <person name="Gaisberger H."/>
            <person name="Ma Y.Z."/>
            <person name="Qiu Y.X."/>
        </authorList>
    </citation>
    <scope>NUCLEOTIDE SEQUENCE [LARGE SCALE GENOMIC DNA]</scope>
    <source>
        <strain evidence="3">Hangzhou</strain>
    </source>
</reference>
<dbReference type="Proteomes" id="UP001415857">
    <property type="component" value="Unassembled WGS sequence"/>
</dbReference>
<evidence type="ECO:0000313" key="3">
    <source>
        <dbReference type="EMBL" id="KAK9291833.1"/>
    </source>
</evidence>
<dbReference type="PANTHER" id="PTHR33463:SF204">
    <property type="entry name" value="NB-ARC DOMAIN-CONTAINING PROTEIN"/>
    <property type="match status" value="1"/>
</dbReference>
<feature type="domain" description="Disease resistance protein At4g27190-like leucine-rich repeats" evidence="2">
    <location>
        <begin position="412"/>
        <end position="557"/>
    </location>
</feature>
<protein>
    <recommendedName>
        <fullName evidence="2">Disease resistance protein At4g27190-like leucine-rich repeats domain-containing protein</fullName>
    </recommendedName>
</protein>
<keyword evidence="1" id="KW-0611">Plant defense</keyword>
<comment type="caution">
    <text evidence="3">The sequence shown here is derived from an EMBL/GenBank/DDBJ whole genome shotgun (WGS) entry which is preliminary data.</text>
</comment>
<dbReference type="InterPro" id="IPR057135">
    <property type="entry name" value="At4g27190-like_LRR"/>
</dbReference>
<name>A0AAP0X9F2_LIQFO</name>
<dbReference type="InterPro" id="IPR050905">
    <property type="entry name" value="Plant_NBS-LRR"/>
</dbReference>
<feature type="domain" description="Disease resistance protein At4g27190-like leucine-rich repeats" evidence="2">
    <location>
        <begin position="245"/>
        <end position="367"/>
    </location>
</feature>
<proteinExistence type="predicted"/>
<evidence type="ECO:0000256" key="1">
    <source>
        <dbReference type="ARBA" id="ARBA00022821"/>
    </source>
</evidence>
<dbReference type="EMBL" id="JBBPBK010000001">
    <property type="protein sequence ID" value="KAK9291833.1"/>
    <property type="molecule type" value="Genomic_DNA"/>
</dbReference>
<evidence type="ECO:0000259" key="2">
    <source>
        <dbReference type="Pfam" id="PF23247"/>
    </source>
</evidence>
<gene>
    <name evidence="3" type="ORF">L1049_019783</name>
</gene>
<dbReference type="Pfam" id="PF23247">
    <property type="entry name" value="LRR_RPS2"/>
    <property type="match status" value="3"/>
</dbReference>
<keyword evidence="4" id="KW-1185">Reference proteome</keyword>
<accession>A0AAP0X9F2</accession>
<dbReference type="InterPro" id="IPR032675">
    <property type="entry name" value="LRR_dom_sf"/>
</dbReference>
<dbReference type="Gene3D" id="3.80.10.10">
    <property type="entry name" value="Ribonuclease Inhibitor"/>
    <property type="match status" value="2"/>
</dbReference>
<dbReference type="PANTHER" id="PTHR33463">
    <property type="entry name" value="NB-ARC DOMAIN-CONTAINING PROTEIN-RELATED"/>
    <property type="match status" value="1"/>
</dbReference>
<dbReference type="AlphaFoldDB" id="A0AAP0X9F2"/>
<sequence>MADIITSIVGSVALYLVNLIVGRVAPYLVGLFDAVAPHLLDPIGRELDYLFHYRGSIDKLSKEVDELQKVAFPNLEVLSIEYVDSLKEIWPSQLPVDDYSFCRLKSLIISDCEHLFNIVPSNMLMRLQNLELLYVRGANHSVEYIFDVGVQNDMERHFLRSIPLRNLSLAGCPRLTQIWQMDSQLSEYFPFQNLTLLEVTSCSDLRHIFTTSIAKSLVQLQGLYIWSCEMVEEIVENEGVVFPNLKNLELESMSSMKEIWQDQYYAASFGKLRVLQVCNCESLTHVLTFAIAKSLVQIERIVVDNCKMMKVVIASEGEERDETTFSQLNSLELINLPNLTSFWARSNTFSFPSLEEVLVEKCPKLKTFSDGILHTPKLHKVLVQIDEKLDKGFWKGGLNSTIQYLFEQKVEFLRLFELSELKQICYDQFPVGACYVQYLVVEKCTSLLNVVSSIILEGLHNLEKITVESCDSLERVFDLEELDYVVQYIELVPDLEEMNLTELPKLRCLWNKDPEGILSFQIPRWLNIHKCNNLRNLFSPSIIPNLYGLEGLKITDCLNMKEIVERKKKQKKKQLMRSSLTYHISFFKICPTSQVSIQEIIL</sequence>
<evidence type="ECO:0000313" key="4">
    <source>
        <dbReference type="Proteomes" id="UP001415857"/>
    </source>
</evidence>
<dbReference type="SUPFAM" id="SSF52058">
    <property type="entry name" value="L domain-like"/>
    <property type="match status" value="1"/>
</dbReference>
<organism evidence="3 4">
    <name type="scientific">Liquidambar formosana</name>
    <name type="common">Formosan gum</name>
    <dbReference type="NCBI Taxonomy" id="63359"/>
    <lineage>
        <taxon>Eukaryota</taxon>
        <taxon>Viridiplantae</taxon>
        <taxon>Streptophyta</taxon>
        <taxon>Embryophyta</taxon>
        <taxon>Tracheophyta</taxon>
        <taxon>Spermatophyta</taxon>
        <taxon>Magnoliopsida</taxon>
        <taxon>eudicotyledons</taxon>
        <taxon>Gunneridae</taxon>
        <taxon>Pentapetalae</taxon>
        <taxon>Saxifragales</taxon>
        <taxon>Altingiaceae</taxon>
        <taxon>Liquidambar</taxon>
    </lineage>
</organism>